<evidence type="ECO:0000313" key="2">
    <source>
        <dbReference type="Proteomes" id="UP000245523"/>
    </source>
</evidence>
<proteinExistence type="predicted"/>
<protein>
    <submittedName>
        <fullName evidence="1">Uncharacterized protein</fullName>
    </submittedName>
</protein>
<dbReference type="Proteomes" id="UP000245523">
    <property type="component" value="Unassembled WGS sequence"/>
</dbReference>
<dbReference type="EMBL" id="QGHD01000050">
    <property type="protein sequence ID" value="PWK85365.1"/>
    <property type="molecule type" value="Genomic_DNA"/>
</dbReference>
<dbReference type="RefSeq" id="WP_146129257.1">
    <property type="nucleotide sequence ID" value="NZ_QGHD01000050.1"/>
</dbReference>
<organism evidence="1 2">
    <name type="scientific">Hallerella porci</name>
    <dbReference type="NCBI Taxonomy" id="1945871"/>
    <lineage>
        <taxon>Bacteria</taxon>
        <taxon>Pseudomonadati</taxon>
        <taxon>Fibrobacterota</taxon>
        <taxon>Fibrobacteria</taxon>
        <taxon>Fibrobacterales</taxon>
        <taxon>Fibrobacteraceae</taxon>
        <taxon>Hallerella</taxon>
    </lineage>
</organism>
<name>A0ABX5LIU3_9BACT</name>
<sequence length="90" mass="10843">MNERKIPEKLLNLCAFYKGEEENPFTTENELDFNENAYFWHIESFVCIGGKIMSKKFFLNMVDSMISKWNPYESEELFNSYLKKRNQLKL</sequence>
<keyword evidence="2" id="KW-1185">Reference proteome</keyword>
<reference evidence="1 2" key="1">
    <citation type="submission" date="2018-05" db="EMBL/GenBank/DDBJ databases">
        <title>Animal gut microbial communities from fecal samples from Wisconsin, USA.</title>
        <authorList>
            <person name="Neumann A."/>
        </authorList>
    </citation>
    <scope>NUCLEOTIDE SEQUENCE [LARGE SCALE GENOMIC DNA]</scope>
    <source>
        <strain evidence="1 2">UWS4</strain>
    </source>
</reference>
<evidence type="ECO:0000313" key="1">
    <source>
        <dbReference type="EMBL" id="PWK85365.1"/>
    </source>
</evidence>
<comment type="caution">
    <text evidence="1">The sequence shown here is derived from an EMBL/GenBank/DDBJ whole genome shotgun (WGS) entry which is preliminary data.</text>
</comment>
<gene>
    <name evidence="1" type="ORF">B0H50_1502</name>
</gene>
<accession>A0ABX5LIU3</accession>